<dbReference type="GeneID" id="80266092"/>
<dbReference type="SUPFAM" id="SSF109604">
    <property type="entry name" value="HD-domain/PDEase-like"/>
    <property type="match status" value="1"/>
</dbReference>
<sequence>MIELTPAVILESKAERFAIKAHGDQKYGDHPYVYHLKQVVENVKIRMKGDPLLSTYVAVAWLHDTMEDCGVTFKQIQDEFGLAIADAVKRLTKTKEMEYEHYLAGCIVSAVAREVKICDTMANLLESFRNNREKGMLKYPKQLAILTAGIWCGELLFNKGDE</sequence>
<accession>A0AAE9KGE1</accession>
<proteinExistence type="predicted"/>
<protein>
    <submittedName>
        <fullName evidence="1">Phosphodiesterase</fullName>
    </submittedName>
</protein>
<dbReference type="RefSeq" id="YP_010766413.1">
    <property type="nucleotide sequence ID" value="NC_073679.1"/>
</dbReference>
<dbReference type="GO" id="GO:0008893">
    <property type="term" value="F:guanosine-3',5'-bis(diphosphate) 3'-diphosphatase activity"/>
    <property type="evidence" value="ECO:0007669"/>
    <property type="project" value="TreeGrafter"/>
</dbReference>
<dbReference type="InterPro" id="IPR052194">
    <property type="entry name" value="MESH1"/>
</dbReference>
<dbReference type="Gene3D" id="1.10.3210.10">
    <property type="entry name" value="Hypothetical protein af1432"/>
    <property type="match status" value="1"/>
</dbReference>
<evidence type="ECO:0000313" key="2">
    <source>
        <dbReference type="Proteomes" id="UP000831298"/>
    </source>
</evidence>
<keyword evidence="2" id="KW-1185">Reference proteome</keyword>
<dbReference type="PANTHER" id="PTHR46246">
    <property type="entry name" value="GUANOSINE-3',5'-BIS(DIPHOSPHATE) 3'-PYROPHOSPHOHYDROLASE MESH1"/>
    <property type="match status" value="1"/>
</dbReference>
<evidence type="ECO:0000313" key="1">
    <source>
        <dbReference type="EMBL" id="UOL48457.1"/>
    </source>
</evidence>
<dbReference type="Proteomes" id="UP000831298">
    <property type="component" value="Segment"/>
</dbReference>
<reference evidence="1 2" key="1">
    <citation type="submission" date="2022-02" db="EMBL/GenBank/DDBJ databases">
        <authorList>
            <person name="Gylling M."/>
        </authorList>
    </citation>
    <scope>NUCLEOTIDE SEQUENCE [LARGE SCALE GENOMIC DNA]</scope>
</reference>
<organism evidence="1 2">
    <name type="scientific">Pseudomonas phage Kremar</name>
    <dbReference type="NCBI Taxonomy" id="2928831"/>
    <lineage>
        <taxon>Viruses</taxon>
        <taxon>Duplodnaviria</taxon>
        <taxon>Heunggongvirae</taxon>
        <taxon>Uroviricota</taxon>
        <taxon>Caudoviricetes</taxon>
        <taxon>Vandenendeviridae</taxon>
        <taxon>Gorskivirinae</taxon>
        <taxon>Kremarvirus</taxon>
        <taxon>Kremarvirus kremar</taxon>
    </lineage>
</organism>
<dbReference type="EMBL" id="OM982620">
    <property type="protein sequence ID" value="UOL48457.1"/>
    <property type="molecule type" value="Genomic_DNA"/>
</dbReference>
<dbReference type="PANTHER" id="PTHR46246:SF1">
    <property type="entry name" value="GUANOSINE-3',5'-BIS(DIPHOSPHATE) 3'-PYROPHOSPHOHYDROLASE MESH1"/>
    <property type="match status" value="1"/>
</dbReference>
<dbReference type="KEGG" id="vg:80266092"/>
<name>A0AAE9KGE1_9CAUD</name>